<evidence type="ECO:0000256" key="1">
    <source>
        <dbReference type="SAM" id="MobiDB-lite"/>
    </source>
</evidence>
<dbReference type="Proteomes" id="UP000001745">
    <property type="component" value="Unassembled WGS sequence"/>
</dbReference>
<feature type="compositionally biased region" description="Low complexity" evidence="1">
    <location>
        <begin position="166"/>
        <end position="179"/>
    </location>
</feature>
<accession>B8LYL3</accession>
<dbReference type="HOGENOM" id="CLU_065626_0_0_1"/>
<dbReference type="RefSeq" id="XP_002340758.1">
    <property type="nucleotide sequence ID" value="XM_002340717.1"/>
</dbReference>
<dbReference type="eggNOG" id="ENOG502SZUX">
    <property type="taxonomic scope" value="Eukaryota"/>
</dbReference>
<name>B8LYL3_TALSN</name>
<dbReference type="OMA" id="RFCSHAV"/>
<dbReference type="PhylomeDB" id="B8LYL3"/>
<evidence type="ECO:0000313" key="2">
    <source>
        <dbReference type="EMBL" id="EED23371.1"/>
    </source>
</evidence>
<dbReference type="OrthoDB" id="5387413at2759"/>
<sequence length="234" mass="26601">MPFLTTTSSDRGYSPVAKVRDLEADESFVLTEYETHARKCTRCIDALDAFREGRLLCERGLGYARDVANYIFTKSGKAYSAVDNEHDEEVLVRIPREYKASRRLLLAIEEGLRLRRDQPIVSYDATYPVGARRPAENAGAGGDDDETVTEIIERAPRTRRRVIIYRRTSPGRTSSSRGSLYEADRVDRQERRQYIRVSRFKSTKTGCNTIGIDLAPTKPLSRDNRKTGILSEDE</sequence>
<dbReference type="VEuPathDB" id="FungiDB:TSTA_067990"/>
<feature type="region of interest" description="Disordered" evidence="1">
    <location>
        <begin position="166"/>
        <end position="185"/>
    </location>
</feature>
<proteinExistence type="predicted"/>
<protein>
    <submittedName>
        <fullName evidence="2">Uncharacterized protein</fullName>
    </submittedName>
</protein>
<keyword evidence="3" id="KW-1185">Reference proteome</keyword>
<dbReference type="GeneID" id="8105976"/>
<reference evidence="3" key="1">
    <citation type="journal article" date="2015" name="Genome Announc.">
        <title>Genome sequence of the AIDS-associated pathogen Penicillium marneffei (ATCC18224) and its near taxonomic relative Talaromyces stipitatus (ATCC10500).</title>
        <authorList>
            <person name="Nierman W.C."/>
            <person name="Fedorova-Abrams N.D."/>
            <person name="Andrianopoulos A."/>
        </authorList>
    </citation>
    <scope>NUCLEOTIDE SEQUENCE [LARGE SCALE GENOMIC DNA]</scope>
    <source>
        <strain evidence="3">ATCC 10500 / CBS 375.48 / QM 6759 / NRRL 1006</strain>
    </source>
</reference>
<gene>
    <name evidence="2" type="ORF">TSTA_067990</name>
</gene>
<dbReference type="AlphaFoldDB" id="B8LYL3"/>
<organism evidence="2 3">
    <name type="scientific">Talaromyces stipitatus (strain ATCC 10500 / CBS 375.48 / QM 6759 / NRRL 1006)</name>
    <name type="common">Penicillium stipitatum</name>
    <dbReference type="NCBI Taxonomy" id="441959"/>
    <lineage>
        <taxon>Eukaryota</taxon>
        <taxon>Fungi</taxon>
        <taxon>Dikarya</taxon>
        <taxon>Ascomycota</taxon>
        <taxon>Pezizomycotina</taxon>
        <taxon>Eurotiomycetes</taxon>
        <taxon>Eurotiomycetidae</taxon>
        <taxon>Eurotiales</taxon>
        <taxon>Trichocomaceae</taxon>
        <taxon>Talaromyces</taxon>
        <taxon>Talaromyces sect. Talaromyces</taxon>
    </lineage>
</organism>
<dbReference type="InParanoid" id="B8LYL3"/>
<evidence type="ECO:0000313" key="3">
    <source>
        <dbReference type="Proteomes" id="UP000001745"/>
    </source>
</evidence>
<dbReference type="EMBL" id="EQ962652">
    <property type="protein sequence ID" value="EED23371.1"/>
    <property type="molecule type" value="Genomic_DNA"/>
</dbReference>